<dbReference type="EMBL" id="JACGWJ010000013">
    <property type="protein sequence ID" value="KAL0379225.1"/>
    <property type="molecule type" value="Genomic_DNA"/>
</dbReference>
<gene>
    <name evidence="2" type="ORF">Sradi_3228000</name>
</gene>
<organism evidence="2">
    <name type="scientific">Sesamum radiatum</name>
    <name type="common">Black benniseed</name>
    <dbReference type="NCBI Taxonomy" id="300843"/>
    <lineage>
        <taxon>Eukaryota</taxon>
        <taxon>Viridiplantae</taxon>
        <taxon>Streptophyta</taxon>
        <taxon>Embryophyta</taxon>
        <taxon>Tracheophyta</taxon>
        <taxon>Spermatophyta</taxon>
        <taxon>Magnoliopsida</taxon>
        <taxon>eudicotyledons</taxon>
        <taxon>Gunneridae</taxon>
        <taxon>Pentapetalae</taxon>
        <taxon>asterids</taxon>
        <taxon>lamiids</taxon>
        <taxon>Lamiales</taxon>
        <taxon>Pedaliaceae</taxon>
        <taxon>Sesamum</taxon>
    </lineage>
</organism>
<comment type="caution">
    <text evidence="2">The sequence shown here is derived from an EMBL/GenBank/DDBJ whole genome shotgun (WGS) entry which is preliminary data.</text>
</comment>
<reference evidence="2" key="1">
    <citation type="submission" date="2020-06" db="EMBL/GenBank/DDBJ databases">
        <authorList>
            <person name="Li T."/>
            <person name="Hu X."/>
            <person name="Zhang T."/>
            <person name="Song X."/>
            <person name="Zhang H."/>
            <person name="Dai N."/>
            <person name="Sheng W."/>
            <person name="Hou X."/>
            <person name="Wei L."/>
        </authorList>
    </citation>
    <scope>NUCLEOTIDE SEQUENCE</scope>
    <source>
        <strain evidence="2">G02</strain>
        <tissue evidence="2">Leaf</tissue>
    </source>
</reference>
<evidence type="ECO:0000256" key="1">
    <source>
        <dbReference type="SAM" id="MobiDB-lite"/>
    </source>
</evidence>
<sequence length="58" mass="6239">MGDGDCPIPARQWGEATGEGGNGGGGRKRSPRSSDGDRLESRLEKPTGEITTYNKERF</sequence>
<accession>A0AAW2RGY7</accession>
<feature type="region of interest" description="Disordered" evidence="1">
    <location>
        <begin position="1"/>
        <end position="58"/>
    </location>
</feature>
<feature type="compositionally biased region" description="Polar residues" evidence="1">
    <location>
        <begin position="49"/>
        <end position="58"/>
    </location>
</feature>
<evidence type="ECO:0000313" key="2">
    <source>
        <dbReference type="EMBL" id="KAL0379225.1"/>
    </source>
</evidence>
<protein>
    <submittedName>
        <fullName evidence="2">Uncharacterized protein</fullName>
    </submittedName>
</protein>
<name>A0AAW2RGY7_SESRA</name>
<reference evidence="2" key="2">
    <citation type="journal article" date="2024" name="Plant">
        <title>Genomic evolution and insights into agronomic trait innovations of Sesamum species.</title>
        <authorList>
            <person name="Miao H."/>
            <person name="Wang L."/>
            <person name="Qu L."/>
            <person name="Liu H."/>
            <person name="Sun Y."/>
            <person name="Le M."/>
            <person name="Wang Q."/>
            <person name="Wei S."/>
            <person name="Zheng Y."/>
            <person name="Lin W."/>
            <person name="Duan Y."/>
            <person name="Cao H."/>
            <person name="Xiong S."/>
            <person name="Wang X."/>
            <person name="Wei L."/>
            <person name="Li C."/>
            <person name="Ma Q."/>
            <person name="Ju M."/>
            <person name="Zhao R."/>
            <person name="Li G."/>
            <person name="Mu C."/>
            <person name="Tian Q."/>
            <person name="Mei H."/>
            <person name="Zhang T."/>
            <person name="Gao T."/>
            <person name="Zhang H."/>
        </authorList>
    </citation>
    <scope>NUCLEOTIDE SEQUENCE</scope>
    <source>
        <strain evidence="2">G02</strain>
    </source>
</reference>
<feature type="compositionally biased region" description="Basic and acidic residues" evidence="1">
    <location>
        <begin position="32"/>
        <end position="47"/>
    </location>
</feature>
<dbReference type="AlphaFoldDB" id="A0AAW2RGY7"/>
<proteinExistence type="predicted"/>